<keyword evidence="3 5" id="KW-0597">Phosphoprotein</keyword>
<evidence type="ECO:0000313" key="10">
    <source>
        <dbReference type="Proteomes" id="UP000242258"/>
    </source>
</evidence>
<dbReference type="CDD" id="cd17546">
    <property type="entry name" value="REC_hyHK_CKI1_RcsC-like"/>
    <property type="match status" value="1"/>
</dbReference>
<dbReference type="GO" id="GO:0000155">
    <property type="term" value="F:phosphorelay sensor kinase activity"/>
    <property type="evidence" value="ECO:0007669"/>
    <property type="project" value="InterPro"/>
</dbReference>
<comment type="caution">
    <text evidence="9">The sequence shown here is derived from an EMBL/GenBank/DDBJ whole genome shotgun (WGS) entry which is preliminary data.</text>
</comment>
<dbReference type="SUPFAM" id="SSF47384">
    <property type="entry name" value="Homodimeric domain of signal transducing histidine kinase"/>
    <property type="match status" value="1"/>
</dbReference>
<dbReference type="InterPro" id="IPR005467">
    <property type="entry name" value="His_kinase_dom"/>
</dbReference>
<dbReference type="EC" id="2.7.13.3" evidence="2"/>
<keyword evidence="6" id="KW-0472">Membrane</keyword>
<dbReference type="CDD" id="cd16922">
    <property type="entry name" value="HATPase_EvgS-ArcB-TorS-like"/>
    <property type="match status" value="1"/>
</dbReference>
<dbReference type="InterPro" id="IPR003661">
    <property type="entry name" value="HisK_dim/P_dom"/>
</dbReference>
<dbReference type="InterPro" id="IPR013783">
    <property type="entry name" value="Ig-like_fold"/>
</dbReference>
<dbReference type="InterPro" id="IPR004358">
    <property type="entry name" value="Sig_transdc_His_kin-like_C"/>
</dbReference>
<evidence type="ECO:0000313" key="9">
    <source>
        <dbReference type="EMBL" id="OEY70464.1"/>
    </source>
</evidence>
<keyword evidence="9" id="KW-0418">Kinase</keyword>
<keyword evidence="4" id="KW-0902">Two-component regulatory system</keyword>
<dbReference type="InterPro" id="IPR001789">
    <property type="entry name" value="Sig_transdc_resp-reg_receiver"/>
</dbReference>
<dbReference type="InterPro" id="IPR036890">
    <property type="entry name" value="HATPase_C_sf"/>
</dbReference>
<dbReference type="Pfam" id="PF00512">
    <property type="entry name" value="HisKA"/>
    <property type="match status" value="1"/>
</dbReference>
<dbReference type="Pfam" id="PF00072">
    <property type="entry name" value="Response_reg"/>
    <property type="match status" value="1"/>
</dbReference>
<evidence type="ECO:0000256" key="1">
    <source>
        <dbReference type="ARBA" id="ARBA00000085"/>
    </source>
</evidence>
<sequence>MLQRSVSIVKFRSCITRWLTVYLLLLVSVLNLANSAELAGAPLLSNFKPKDYNGGTQNWAIAQDQHGLLYVGNNVGVMQYDGAQWRMIQTGNKSVARSLALAVDGNIYVGAKGDIGYLDQQNDSRYVSLIDRIPAEYRDFQDVRQTFAAAEGVYFVSRNYIFRVSYDHATDNQVKVWRTNSRFLKAFWLDDRLIVREQDTGLVELVNNNFQLVAGSERFASTSVYVLLRYDDTRLLVGSRTKGLYLMDANGSQPWQTDINSVLMTDVLYTGYSLNSGDFVLGTSQSGAYILTPEGKLKHHLDKSVGVVDQNVRAIYQDHQQGLWLALDHGLSRIDLSSAISYFDDNNGLRGNVLALHKHNNVLYVGTSLGLFYQDNGKHFTLISAIQKQTWDFMEFGPLLLVANSRGVYSLVQQQLQLIRPSEQASKTLYQSKANPDRLYIGLQDGLASMRYDNGNWHDEGQVPGVKGNINSILELDNGELWLGSLAHGVYQLIIPQQWQGGNSVPLALKRFAKTAGLPSANRNAVSVFNQQLLIATVAGFYRFDRIKEQFYLDQKLAAAFSQPQPWVRLPQEDIAGNLWLLTWDNTDGSRRAGALLADNSGQYRWQAAALEPLRDIPFDTLMIDQANTIWFGGAEGVFRFASEEHQTITTKAPLIRQLRQIGDANVLFSGTAMSTQQELALAPNVNSLRFVYASPNYSHLFTPQFQVKLEGYDKDWSEFSTELYRDYTNLPSGDYQFMLRSRDNQNELYLSQPLQFSITKAWYLTSYALFSYLLLFALSLYLILKGYYYSLQKDKEKLTLQIQQHSADMQLTMKELQQAKLHAEAASVAKGEFLANMSHELRTPLNAVLGFAELAQECNDPIKRNSYLQKIQASGKVLLSVISDILDFSKVEADKLQLESLPFSLVDTVEQVSDIFSNQLQHKPLKFSKHIDSNIPTLVAGDALRLSQILINLLSNAIKFTERGEITLSITQSQQQHSGQTLINFSVADTGIGIALEQQKDLFTAFNQADSSISRKYGGTGLGLAISHRLVKLMGGNLQLSSQKGVGSRFYFSLLFNQVPPQAAGSNFTATIAATGSATSKSSEATAVTLANQSTTAQQEPKRLTPAQHTVLLVEDNYFNQVLVQIVLQKLGYQILTANNGEQALTMAQQQPVSLVLMDIEMPGLNGYETTEQLRQLANYANTPIIAMTAHCSEDIIKQCYSSNMDDVLSKPFSHAELMQKLERWLS</sequence>
<dbReference type="Proteomes" id="UP000242258">
    <property type="component" value="Unassembled WGS sequence"/>
</dbReference>
<evidence type="ECO:0000256" key="5">
    <source>
        <dbReference type="PROSITE-ProRule" id="PRU00169"/>
    </source>
</evidence>
<feature type="domain" description="Response regulatory" evidence="8">
    <location>
        <begin position="1111"/>
        <end position="1227"/>
    </location>
</feature>
<dbReference type="Gene3D" id="1.10.287.130">
    <property type="match status" value="1"/>
</dbReference>
<evidence type="ECO:0000256" key="6">
    <source>
        <dbReference type="SAM" id="Phobius"/>
    </source>
</evidence>
<dbReference type="SMART" id="SM00388">
    <property type="entry name" value="HisKA"/>
    <property type="match status" value="1"/>
</dbReference>
<reference evidence="10" key="1">
    <citation type="submission" date="2016-09" db="EMBL/GenBank/DDBJ databases">
        <authorList>
            <person name="Wan X."/>
            <person name="Hou S."/>
        </authorList>
    </citation>
    <scope>NUCLEOTIDE SEQUENCE [LARGE SCALE GENOMIC DNA]</scope>
    <source>
        <strain evidence="10">KH87</strain>
    </source>
</reference>
<dbReference type="PROSITE" id="PS50110">
    <property type="entry name" value="RESPONSE_REGULATORY"/>
    <property type="match status" value="1"/>
</dbReference>
<organism evidence="9 10">
    <name type="scientific">Rheinheimera salexigens</name>
    <dbReference type="NCBI Taxonomy" id="1628148"/>
    <lineage>
        <taxon>Bacteria</taxon>
        <taxon>Pseudomonadati</taxon>
        <taxon>Pseudomonadota</taxon>
        <taxon>Gammaproteobacteria</taxon>
        <taxon>Chromatiales</taxon>
        <taxon>Chromatiaceae</taxon>
        <taxon>Rheinheimera</taxon>
    </lineage>
</organism>
<dbReference type="InterPro" id="IPR036097">
    <property type="entry name" value="HisK_dim/P_sf"/>
</dbReference>
<dbReference type="InterPro" id="IPR011006">
    <property type="entry name" value="CheY-like_superfamily"/>
</dbReference>
<dbReference type="Gene3D" id="3.40.50.2300">
    <property type="match status" value="1"/>
</dbReference>
<accession>A0A1E7Q8F1</accession>
<evidence type="ECO:0000256" key="4">
    <source>
        <dbReference type="ARBA" id="ARBA00023012"/>
    </source>
</evidence>
<feature type="domain" description="Histidine kinase" evidence="7">
    <location>
        <begin position="837"/>
        <end position="1059"/>
    </location>
</feature>
<dbReference type="CDD" id="cd00082">
    <property type="entry name" value="HisKA"/>
    <property type="match status" value="1"/>
</dbReference>
<evidence type="ECO:0000259" key="8">
    <source>
        <dbReference type="PROSITE" id="PS50110"/>
    </source>
</evidence>
<dbReference type="SMART" id="SM00387">
    <property type="entry name" value="HATPase_c"/>
    <property type="match status" value="1"/>
</dbReference>
<dbReference type="SMART" id="SM00448">
    <property type="entry name" value="REC"/>
    <property type="match status" value="1"/>
</dbReference>
<evidence type="ECO:0000256" key="3">
    <source>
        <dbReference type="ARBA" id="ARBA00022553"/>
    </source>
</evidence>
<dbReference type="PANTHER" id="PTHR45339">
    <property type="entry name" value="HYBRID SIGNAL TRANSDUCTION HISTIDINE KINASE J"/>
    <property type="match status" value="1"/>
</dbReference>
<dbReference type="PANTHER" id="PTHR45339:SF1">
    <property type="entry name" value="HYBRID SIGNAL TRANSDUCTION HISTIDINE KINASE J"/>
    <property type="match status" value="1"/>
</dbReference>
<dbReference type="Gene3D" id="2.130.10.10">
    <property type="entry name" value="YVTN repeat-like/Quinoprotein amine dehydrogenase"/>
    <property type="match status" value="3"/>
</dbReference>
<dbReference type="Gene3D" id="2.60.40.10">
    <property type="entry name" value="Immunoglobulins"/>
    <property type="match status" value="1"/>
</dbReference>
<dbReference type="SUPFAM" id="SSF101898">
    <property type="entry name" value="NHL repeat"/>
    <property type="match status" value="1"/>
</dbReference>
<name>A0A1E7Q8F1_9GAMM</name>
<evidence type="ECO:0000259" key="7">
    <source>
        <dbReference type="PROSITE" id="PS50109"/>
    </source>
</evidence>
<feature type="transmembrane region" description="Helical" evidence="6">
    <location>
        <begin position="762"/>
        <end position="785"/>
    </location>
</feature>
<keyword evidence="10" id="KW-1185">Reference proteome</keyword>
<keyword evidence="9" id="KW-0808">Transferase</keyword>
<dbReference type="InterPro" id="IPR011047">
    <property type="entry name" value="Quinoprotein_ADH-like_sf"/>
</dbReference>
<keyword evidence="6" id="KW-1133">Transmembrane helix</keyword>
<dbReference type="InterPro" id="IPR011123">
    <property type="entry name" value="Y_Y_Y"/>
</dbReference>
<dbReference type="PROSITE" id="PS50109">
    <property type="entry name" value="HIS_KIN"/>
    <property type="match status" value="1"/>
</dbReference>
<dbReference type="SUPFAM" id="SSF52172">
    <property type="entry name" value="CheY-like"/>
    <property type="match status" value="1"/>
</dbReference>
<dbReference type="SUPFAM" id="SSF50998">
    <property type="entry name" value="Quinoprotein alcohol dehydrogenase-like"/>
    <property type="match status" value="1"/>
</dbReference>
<feature type="modified residue" description="4-aspartylphosphate" evidence="5">
    <location>
        <position position="1160"/>
    </location>
</feature>
<protein>
    <recommendedName>
        <fullName evidence="2">histidine kinase</fullName>
        <ecNumber evidence="2">2.7.13.3</ecNumber>
    </recommendedName>
</protein>
<dbReference type="AlphaFoldDB" id="A0A1E7Q8F1"/>
<dbReference type="EMBL" id="MKEK01000001">
    <property type="protein sequence ID" value="OEY70464.1"/>
    <property type="molecule type" value="Genomic_DNA"/>
</dbReference>
<dbReference type="Gene3D" id="3.30.565.10">
    <property type="entry name" value="Histidine kinase-like ATPase, C-terminal domain"/>
    <property type="match status" value="1"/>
</dbReference>
<dbReference type="InterPro" id="IPR015943">
    <property type="entry name" value="WD40/YVTN_repeat-like_dom_sf"/>
</dbReference>
<comment type="catalytic activity">
    <reaction evidence="1">
        <text>ATP + protein L-histidine = ADP + protein N-phospho-L-histidine.</text>
        <dbReference type="EC" id="2.7.13.3"/>
    </reaction>
</comment>
<keyword evidence="6" id="KW-0812">Transmembrane</keyword>
<dbReference type="SUPFAM" id="SSF55874">
    <property type="entry name" value="ATPase domain of HSP90 chaperone/DNA topoisomerase II/histidine kinase"/>
    <property type="match status" value="1"/>
</dbReference>
<proteinExistence type="predicted"/>
<dbReference type="STRING" id="1628148.BI198_13480"/>
<dbReference type="FunFam" id="3.30.565.10:FF:000010">
    <property type="entry name" value="Sensor histidine kinase RcsC"/>
    <property type="match status" value="1"/>
</dbReference>
<dbReference type="Pfam" id="PF02518">
    <property type="entry name" value="HATPase_c"/>
    <property type="match status" value="1"/>
</dbReference>
<dbReference type="PRINTS" id="PR00344">
    <property type="entry name" value="BCTRLSENSOR"/>
</dbReference>
<dbReference type="Pfam" id="PF07495">
    <property type="entry name" value="Y_Y_Y"/>
    <property type="match status" value="1"/>
</dbReference>
<gene>
    <name evidence="9" type="ORF">BI198_13480</name>
</gene>
<evidence type="ECO:0000256" key="2">
    <source>
        <dbReference type="ARBA" id="ARBA00012438"/>
    </source>
</evidence>
<dbReference type="InterPro" id="IPR003594">
    <property type="entry name" value="HATPase_dom"/>
</dbReference>